<evidence type="ECO:0000313" key="1">
    <source>
        <dbReference type="EMBL" id="KAJ9085975.1"/>
    </source>
</evidence>
<proteinExistence type="predicted"/>
<protein>
    <submittedName>
        <fullName evidence="1">Uncharacterized protein</fullName>
    </submittedName>
</protein>
<keyword evidence="2" id="KW-1185">Reference proteome</keyword>
<name>A0ACC2UFZ1_9FUNG</name>
<gene>
    <name evidence="1" type="ORF">DSO57_1008763</name>
</gene>
<evidence type="ECO:0000313" key="2">
    <source>
        <dbReference type="Proteomes" id="UP001165960"/>
    </source>
</evidence>
<dbReference type="Proteomes" id="UP001165960">
    <property type="component" value="Unassembled WGS sequence"/>
</dbReference>
<sequence>MAPSPEETPDRSELSKAKARRLINFNKTNTGKDVPDNLLARGIERRIQDGQPNQEESQLLKQVPYYITSIHKKATRLKKECESFLPQQTEELEEVETQKMLNDKAHEKLNFVIEYLKQGQNPHMAILELNNCFKDRHPLEQKAILINDLFARTQLAMKEEATKIKPFKDPNEVTVEAAEDTPAPPSSPNLKPKDFPPEIINPPKPSQMVPEKSQKPSVESDQAKQPEVKEKAMNKPMETEIFNLFQTAICESWEPMDVSFTPEEVYASALKKFQDNNAPALPIPALVNVMPNLICHQISNIECIYKTNI</sequence>
<accession>A0ACC2UFZ1</accession>
<reference evidence="1" key="1">
    <citation type="submission" date="2022-04" db="EMBL/GenBank/DDBJ databases">
        <title>Genome of the entomopathogenic fungus Entomophthora muscae.</title>
        <authorList>
            <person name="Elya C."/>
            <person name="Lovett B.R."/>
            <person name="Lee E."/>
            <person name="Macias A.M."/>
            <person name="Hajek A.E."/>
            <person name="De Bivort B.L."/>
            <person name="Kasson M.T."/>
            <person name="De Fine Licht H.H."/>
            <person name="Stajich J.E."/>
        </authorList>
    </citation>
    <scope>NUCLEOTIDE SEQUENCE</scope>
    <source>
        <strain evidence="1">Berkeley</strain>
    </source>
</reference>
<dbReference type="EMBL" id="QTSX02000737">
    <property type="protein sequence ID" value="KAJ9085975.1"/>
    <property type="molecule type" value="Genomic_DNA"/>
</dbReference>
<comment type="caution">
    <text evidence="1">The sequence shown here is derived from an EMBL/GenBank/DDBJ whole genome shotgun (WGS) entry which is preliminary data.</text>
</comment>
<organism evidence="1 2">
    <name type="scientific">Entomophthora muscae</name>
    <dbReference type="NCBI Taxonomy" id="34485"/>
    <lineage>
        <taxon>Eukaryota</taxon>
        <taxon>Fungi</taxon>
        <taxon>Fungi incertae sedis</taxon>
        <taxon>Zoopagomycota</taxon>
        <taxon>Entomophthoromycotina</taxon>
        <taxon>Entomophthoromycetes</taxon>
        <taxon>Entomophthorales</taxon>
        <taxon>Entomophthoraceae</taxon>
        <taxon>Entomophthora</taxon>
    </lineage>
</organism>